<dbReference type="InterPro" id="IPR054539">
    <property type="entry name" value="Beta-prop_PDH"/>
</dbReference>
<dbReference type="eggNOG" id="ENOG502S0Y3">
    <property type="taxonomic scope" value="Eukaryota"/>
</dbReference>
<name>A0A0L0HT57_SPIPD</name>
<gene>
    <name evidence="2" type="ORF">SPPG_00261</name>
</gene>
<dbReference type="GeneID" id="27684001"/>
<evidence type="ECO:0000259" key="1">
    <source>
        <dbReference type="Pfam" id="PF22807"/>
    </source>
</evidence>
<organism evidence="2 3">
    <name type="scientific">Spizellomyces punctatus (strain DAOM BR117)</name>
    <dbReference type="NCBI Taxonomy" id="645134"/>
    <lineage>
        <taxon>Eukaryota</taxon>
        <taxon>Fungi</taxon>
        <taxon>Fungi incertae sedis</taxon>
        <taxon>Chytridiomycota</taxon>
        <taxon>Chytridiomycota incertae sedis</taxon>
        <taxon>Chytridiomycetes</taxon>
        <taxon>Spizellomycetales</taxon>
        <taxon>Spizellomycetaceae</taxon>
        <taxon>Spizellomyces</taxon>
    </lineage>
</organism>
<proteinExistence type="predicted"/>
<dbReference type="InterPro" id="IPR011041">
    <property type="entry name" value="Quinoprot_gluc/sorb_DH_b-prop"/>
</dbReference>
<dbReference type="Gene3D" id="2.120.10.30">
    <property type="entry name" value="TolB, C-terminal domain"/>
    <property type="match status" value="1"/>
</dbReference>
<evidence type="ECO:0000313" key="2">
    <source>
        <dbReference type="EMBL" id="KND04536.1"/>
    </source>
</evidence>
<dbReference type="OrthoDB" id="507128at2759"/>
<keyword evidence="3" id="KW-1185">Reference proteome</keyword>
<dbReference type="RefSeq" id="XP_016612575.1">
    <property type="nucleotide sequence ID" value="XM_016748592.1"/>
</dbReference>
<accession>A0A0L0HT57</accession>
<protein>
    <recommendedName>
        <fullName evidence="1">Pyrroloquinoline quinone-dependent pyranose dehydrogenase beta-propeller domain-containing protein</fullName>
    </recommendedName>
</protein>
<dbReference type="Proteomes" id="UP000053201">
    <property type="component" value="Unassembled WGS sequence"/>
</dbReference>
<dbReference type="AlphaFoldDB" id="A0A0L0HT57"/>
<dbReference type="Pfam" id="PF22807">
    <property type="entry name" value="TrAA12"/>
    <property type="match status" value="1"/>
</dbReference>
<dbReference type="InterPro" id="IPR011042">
    <property type="entry name" value="6-blade_b-propeller_TolB-like"/>
</dbReference>
<reference evidence="2 3" key="1">
    <citation type="submission" date="2009-08" db="EMBL/GenBank/DDBJ databases">
        <title>The Genome Sequence of Spizellomyces punctatus strain DAOM BR117.</title>
        <authorList>
            <consortium name="The Broad Institute Genome Sequencing Platform"/>
            <person name="Russ C."/>
            <person name="Cuomo C."/>
            <person name="Shea T."/>
            <person name="Young S.K."/>
            <person name="Zeng Q."/>
            <person name="Koehrsen M."/>
            <person name="Haas B."/>
            <person name="Borodovsky M."/>
            <person name="Guigo R."/>
            <person name="Alvarado L."/>
            <person name="Berlin A."/>
            <person name="Bochicchio J."/>
            <person name="Borenstein D."/>
            <person name="Chapman S."/>
            <person name="Chen Z."/>
            <person name="Engels R."/>
            <person name="Freedman E."/>
            <person name="Gellesch M."/>
            <person name="Goldberg J."/>
            <person name="Griggs A."/>
            <person name="Gujja S."/>
            <person name="Heiman D."/>
            <person name="Hepburn T."/>
            <person name="Howarth C."/>
            <person name="Jen D."/>
            <person name="Larson L."/>
            <person name="Lewis B."/>
            <person name="Mehta T."/>
            <person name="Park D."/>
            <person name="Pearson M."/>
            <person name="Roberts A."/>
            <person name="Saif S."/>
            <person name="Shenoy N."/>
            <person name="Sisk P."/>
            <person name="Stolte C."/>
            <person name="Sykes S."/>
            <person name="Thomson T."/>
            <person name="Walk T."/>
            <person name="White J."/>
            <person name="Yandava C."/>
            <person name="Burger G."/>
            <person name="Gray M.W."/>
            <person name="Holland P.W.H."/>
            <person name="King N."/>
            <person name="Lang F.B.F."/>
            <person name="Roger A.J."/>
            <person name="Ruiz-Trillo I."/>
            <person name="Lander E."/>
            <person name="Nusbaum C."/>
        </authorList>
    </citation>
    <scope>NUCLEOTIDE SEQUENCE [LARGE SCALE GENOMIC DNA]</scope>
    <source>
        <strain evidence="2 3">DAOM BR117</strain>
    </source>
</reference>
<feature type="domain" description="Pyrroloquinoline quinone-dependent pyranose dehydrogenase beta-propeller" evidence="1">
    <location>
        <begin position="71"/>
        <end position="443"/>
    </location>
</feature>
<dbReference type="EMBL" id="KQ257450">
    <property type="protein sequence ID" value="KND04536.1"/>
    <property type="molecule type" value="Genomic_DNA"/>
</dbReference>
<dbReference type="OMA" id="SAVYAWD"/>
<dbReference type="InParanoid" id="A0A0L0HT57"/>
<dbReference type="SUPFAM" id="SSF50952">
    <property type="entry name" value="Soluble quinoprotein glucose dehydrogenase"/>
    <property type="match status" value="1"/>
</dbReference>
<dbReference type="STRING" id="645134.A0A0L0HT57"/>
<evidence type="ECO:0000313" key="3">
    <source>
        <dbReference type="Proteomes" id="UP000053201"/>
    </source>
</evidence>
<dbReference type="VEuPathDB" id="FungiDB:SPPG_00261"/>
<sequence>MSSPRPPTSSPKPSTKRCTNRKSIIISFVVSLLLLALILGLSLGLTRPKNNDSTGTPMTTYSGLQSAKGSVDLVASRLTGVRSLLFDRATGKVLSLVRGKQQVVAIAVVQPSTADFSQNVILDVSSLNIGLNHGMAIHEGYIYASSASSVYRWKYSGQPIAKPGEYETFVSNIDSGFLPGDTAAGHITRTILLDSNWLYISVGSLGNVDPTPFRSRIRRVPYKTYNSTAFNFQTAEVFADGVRNAVAMAFDSRGKLWTAVNGPDNLARPDIGNDIVQDSPIEPIYLLEQPGRFYGYPYCFTLGNVSGSFATDPSVGTQYAWPDSMNDGTHTDAWCRDPANVVTPSAMIQAHSAPLDMEFGPSGMLYVALHGSWNRNVPAGYSIVRLPFKPDGSPTVDRVTDRVLWLSDQLCPATSVTTCFRPAGLAIVDKYVYVSSDATGEIVRFEY</sequence>